<gene>
    <name evidence="9" type="ORF">FB466_1788</name>
</gene>
<keyword evidence="10" id="KW-1185">Reference proteome</keyword>
<dbReference type="GO" id="GO:0019363">
    <property type="term" value="P:pyridine nucleotide biosynthetic process"/>
    <property type="evidence" value="ECO:0007669"/>
    <property type="project" value="UniProtKB-KW"/>
</dbReference>
<sequence length="195" mass="19977">MAKALLIIDVQNDFAEGGALAVDGGAAVASGITRLMTASVGEYDLVVASRDWHTAGSDNGGHFAVRGEVPNFSTTWPEHCVVGTEGADYHPLLNLEPIDVHLRKGMGVPAYSAFEGVAPDGSTLNEVFAANDITVVDVVGLATDYCVLASARDALAAGQQVRVFTDLVAGVAPATSVAALRELAAAGAVLEEADV</sequence>
<dbReference type="PANTHER" id="PTHR11080">
    <property type="entry name" value="PYRAZINAMIDASE/NICOTINAMIDASE"/>
    <property type="match status" value="1"/>
</dbReference>
<dbReference type="Gene3D" id="3.40.50.850">
    <property type="entry name" value="Isochorismatase-like"/>
    <property type="match status" value="1"/>
</dbReference>
<dbReference type="SUPFAM" id="SSF52499">
    <property type="entry name" value="Isochorismatase-like hydrolases"/>
    <property type="match status" value="1"/>
</dbReference>
<name>A0A543HYU1_9MICO</name>
<dbReference type="InterPro" id="IPR052347">
    <property type="entry name" value="Isochorismatase_Nicotinamidase"/>
</dbReference>
<dbReference type="Pfam" id="PF00857">
    <property type="entry name" value="Isochorismatase"/>
    <property type="match status" value="1"/>
</dbReference>
<evidence type="ECO:0000256" key="1">
    <source>
        <dbReference type="ARBA" id="ARBA00006336"/>
    </source>
</evidence>
<evidence type="ECO:0000256" key="7">
    <source>
        <dbReference type="ARBA" id="ARBA00043224"/>
    </source>
</evidence>
<dbReference type="OrthoDB" id="9791276at2"/>
<comment type="similarity">
    <text evidence="1">Belongs to the isochorismatase family.</text>
</comment>
<evidence type="ECO:0000256" key="3">
    <source>
        <dbReference type="ARBA" id="ARBA00022723"/>
    </source>
</evidence>
<dbReference type="EMBL" id="VFPN01000002">
    <property type="protein sequence ID" value="TQM63523.1"/>
    <property type="molecule type" value="Genomic_DNA"/>
</dbReference>
<dbReference type="InterPro" id="IPR036380">
    <property type="entry name" value="Isochorismatase-like_sf"/>
</dbReference>
<evidence type="ECO:0000313" key="10">
    <source>
        <dbReference type="Proteomes" id="UP000318331"/>
    </source>
</evidence>
<keyword evidence="4" id="KW-0378">Hydrolase</keyword>
<dbReference type="GO" id="GO:0046872">
    <property type="term" value="F:metal ion binding"/>
    <property type="evidence" value="ECO:0007669"/>
    <property type="project" value="UniProtKB-KW"/>
</dbReference>
<evidence type="ECO:0000256" key="2">
    <source>
        <dbReference type="ARBA" id="ARBA00022642"/>
    </source>
</evidence>
<dbReference type="RefSeq" id="WP_141917649.1">
    <property type="nucleotide sequence ID" value="NZ_BAAAYS010000011.1"/>
</dbReference>
<evidence type="ECO:0000256" key="6">
    <source>
        <dbReference type="ARBA" id="ARBA00039017"/>
    </source>
</evidence>
<feature type="domain" description="Isochorismatase-like" evidence="8">
    <location>
        <begin position="4"/>
        <end position="190"/>
    </location>
</feature>
<dbReference type="GO" id="GO:0008936">
    <property type="term" value="F:nicotinamidase activity"/>
    <property type="evidence" value="ECO:0007669"/>
    <property type="project" value="UniProtKB-EC"/>
</dbReference>
<evidence type="ECO:0000256" key="5">
    <source>
        <dbReference type="ARBA" id="ARBA00037900"/>
    </source>
</evidence>
<evidence type="ECO:0000313" key="9">
    <source>
        <dbReference type="EMBL" id="TQM63523.1"/>
    </source>
</evidence>
<comment type="caution">
    <text evidence="9">The sequence shown here is derived from an EMBL/GenBank/DDBJ whole genome shotgun (WGS) entry which is preliminary data.</text>
</comment>
<reference evidence="9 10" key="1">
    <citation type="submission" date="2019-06" db="EMBL/GenBank/DDBJ databases">
        <title>Sequencing the genomes of 1000 actinobacteria strains.</title>
        <authorList>
            <person name="Klenk H.-P."/>
        </authorList>
    </citation>
    <scope>NUCLEOTIDE SEQUENCE [LARGE SCALE GENOMIC DNA]</scope>
    <source>
        <strain evidence="9 10">DSM 18031</strain>
    </source>
</reference>
<dbReference type="AlphaFoldDB" id="A0A543HYU1"/>
<keyword evidence="3" id="KW-0479">Metal-binding</keyword>
<organism evidence="9 10">
    <name type="scientific">Klugiella xanthotipulae</name>
    <dbReference type="NCBI Taxonomy" id="244735"/>
    <lineage>
        <taxon>Bacteria</taxon>
        <taxon>Bacillati</taxon>
        <taxon>Actinomycetota</taxon>
        <taxon>Actinomycetes</taxon>
        <taxon>Micrococcales</taxon>
        <taxon>Microbacteriaceae</taxon>
        <taxon>Klugiella</taxon>
    </lineage>
</organism>
<evidence type="ECO:0000259" key="8">
    <source>
        <dbReference type="Pfam" id="PF00857"/>
    </source>
</evidence>
<dbReference type="EC" id="3.5.1.19" evidence="6"/>
<dbReference type="PANTHER" id="PTHR11080:SF2">
    <property type="entry name" value="LD05707P"/>
    <property type="match status" value="1"/>
</dbReference>
<accession>A0A543HYU1</accession>
<evidence type="ECO:0000256" key="4">
    <source>
        <dbReference type="ARBA" id="ARBA00022801"/>
    </source>
</evidence>
<proteinExistence type="inferred from homology"/>
<keyword evidence="2" id="KW-0662">Pyridine nucleotide biosynthesis</keyword>
<dbReference type="InterPro" id="IPR000868">
    <property type="entry name" value="Isochorismatase-like_dom"/>
</dbReference>
<protein>
    <recommendedName>
        <fullName evidence="6">nicotinamidase</fullName>
        <ecNumber evidence="6">3.5.1.19</ecNumber>
    </recommendedName>
    <alternativeName>
        <fullName evidence="7">Nicotinamide deamidase</fullName>
    </alternativeName>
</protein>
<dbReference type="Proteomes" id="UP000318331">
    <property type="component" value="Unassembled WGS sequence"/>
</dbReference>
<comment type="pathway">
    <text evidence="5">Cofactor biosynthesis; nicotinate biosynthesis; nicotinate from nicotinamide: step 1/1.</text>
</comment>